<feature type="domain" description="PAS" evidence="5">
    <location>
        <begin position="293"/>
        <end position="319"/>
    </location>
</feature>
<feature type="compositionally biased region" description="Polar residues" evidence="4">
    <location>
        <begin position="88"/>
        <end position="105"/>
    </location>
</feature>
<evidence type="ECO:0008006" key="9">
    <source>
        <dbReference type="Google" id="ProtNLM"/>
    </source>
</evidence>
<dbReference type="OrthoDB" id="447251at2759"/>
<evidence type="ECO:0000256" key="4">
    <source>
        <dbReference type="SAM" id="MobiDB-lite"/>
    </source>
</evidence>
<feature type="region of interest" description="Disordered" evidence="4">
    <location>
        <begin position="58"/>
        <end position="77"/>
    </location>
</feature>
<dbReference type="GO" id="GO:0005634">
    <property type="term" value="C:nucleus"/>
    <property type="evidence" value="ECO:0007669"/>
    <property type="project" value="TreeGrafter"/>
</dbReference>
<dbReference type="Pfam" id="PF13426">
    <property type="entry name" value="PAS_9"/>
    <property type="match status" value="1"/>
</dbReference>
<feature type="region of interest" description="Disordered" evidence="4">
    <location>
        <begin position="84"/>
        <end position="105"/>
    </location>
</feature>
<dbReference type="Gene3D" id="1.10.167.10">
    <property type="entry name" value="Regulator of G-protein Signalling 4, domain 2"/>
    <property type="match status" value="1"/>
</dbReference>
<evidence type="ECO:0000256" key="1">
    <source>
        <dbReference type="ARBA" id="ARBA00022630"/>
    </source>
</evidence>
<dbReference type="PROSITE" id="PS50132">
    <property type="entry name" value="RGS"/>
    <property type="match status" value="1"/>
</dbReference>
<dbReference type="NCBIfam" id="TIGR00229">
    <property type="entry name" value="sensory_box"/>
    <property type="match status" value="1"/>
</dbReference>
<dbReference type="Pfam" id="PF00615">
    <property type="entry name" value="RGS"/>
    <property type="match status" value="1"/>
</dbReference>
<dbReference type="SUPFAM" id="SSF55785">
    <property type="entry name" value="PYP-like sensor domain (PAS domain)"/>
    <property type="match status" value="1"/>
</dbReference>
<evidence type="ECO:0000256" key="3">
    <source>
        <dbReference type="ARBA" id="ARBA00022991"/>
    </source>
</evidence>
<feature type="compositionally biased region" description="Polar residues" evidence="4">
    <location>
        <begin position="1"/>
        <end position="11"/>
    </location>
</feature>
<reference evidence="7 8" key="1">
    <citation type="journal article" date="2018" name="BMC Genomics">
        <title>Genomic evidence for intraspecific hybridization in a clonal and extremely halotolerant yeast.</title>
        <authorList>
            <person name="Gostincar C."/>
            <person name="Stajich J.E."/>
            <person name="Zupancic J."/>
            <person name="Zalar P."/>
            <person name="Gunde-Cimerman N."/>
        </authorList>
    </citation>
    <scope>NUCLEOTIDE SEQUENCE [LARGE SCALE GENOMIC DNA]</scope>
    <source>
        <strain evidence="7 8">EXF-2788</strain>
    </source>
</reference>
<evidence type="ECO:0000256" key="2">
    <source>
        <dbReference type="ARBA" id="ARBA00022643"/>
    </source>
</evidence>
<feature type="domain" description="RGS" evidence="6">
    <location>
        <begin position="147"/>
        <end position="260"/>
    </location>
</feature>
<keyword evidence="3" id="KW-0157">Chromophore</keyword>
<dbReference type="InterPro" id="IPR035965">
    <property type="entry name" value="PAS-like_dom_sf"/>
</dbReference>
<feature type="compositionally biased region" description="Basic and acidic residues" evidence="4">
    <location>
        <begin position="14"/>
        <end position="25"/>
    </location>
</feature>
<dbReference type="PANTHER" id="PTHR47429">
    <property type="entry name" value="PROTEIN TWIN LOV 1"/>
    <property type="match status" value="1"/>
</dbReference>
<feature type="region of interest" description="Disordered" evidence="4">
    <location>
        <begin position="1"/>
        <end position="46"/>
    </location>
</feature>
<dbReference type="InterPro" id="IPR044926">
    <property type="entry name" value="RGS_subdomain_2"/>
</dbReference>
<feature type="compositionally biased region" description="Polar residues" evidence="4">
    <location>
        <begin position="26"/>
        <end position="46"/>
    </location>
</feature>
<dbReference type="PROSITE" id="PS50112">
    <property type="entry name" value="PAS"/>
    <property type="match status" value="1"/>
</dbReference>
<keyword evidence="2" id="KW-0288">FMN</keyword>
<dbReference type="InterPro" id="IPR000014">
    <property type="entry name" value="PAS"/>
</dbReference>
<dbReference type="SUPFAM" id="SSF48097">
    <property type="entry name" value="Regulator of G-protein signaling, RGS"/>
    <property type="match status" value="1"/>
</dbReference>
<comment type="caution">
    <text evidence="7">The sequence shown here is derived from an EMBL/GenBank/DDBJ whole genome shotgun (WGS) entry which is preliminary data.</text>
</comment>
<dbReference type="CDD" id="cd00130">
    <property type="entry name" value="PAS"/>
    <property type="match status" value="1"/>
</dbReference>
<protein>
    <recommendedName>
        <fullName evidence="9">RGS domain-containing protein</fullName>
    </recommendedName>
</protein>
<evidence type="ECO:0000313" key="8">
    <source>
        <dbReference type="Proteomes" id="UP000268823"/>
    </source>
</evidence>
<dbReference type="InterPro" id="IPR016137">
    <property type="entry name" value="RGS"/>
</dbReference>
<evidence type="ECO:0000259" key="5">
    <source>
        <dbReference type="PROSITE" id="PS50112"/>
    </source>
</evidence>
<evidence type="ECO:0000259" key="6">
    <source>
        <dbReference type="PROSITE" id="PS50132"/>
    </source>
</evidence>
<accession>A0A3M7FNQ4</accession>
<dbReference type="PANTHER" id="PTHR47429:SF2">
    <property type="entry name" value="PROTEIN TWIN LOV 1"/>
    <property type="match status" value="1"/>
</dbReference>
<proteinExistence type="predicted"/>
<organism evidence="7 8">
    <name type="scientific">Hortaea werneckii</name>
    <name type="common">Black yeast</name>
    <name type="synonym">Cladosporium werneckii</name>
    <dbReference type="NCBI Taxonomy" id="91943"/>
    <lineage>
        <taxon>Eukaryota</taxon>
        <taxon>Fungi</taxon>
        <taxon>Dikarya</taxon>
        <taxon>Ascomycota</taxon>
        <taxon>Pezizomycotina</taxon>
        <taxon>Dothideomycetes</taxon>
        <taxon>Dothideomycetidae</taxon>
        <taxon>Mycosphaerellales</taxon>
        <taxon>Teratosphaeriaceae</taxon>
        <taxon>Hortaea</taxon>
    </lineage>
</organism>
<evidence type="ECO:0000313" key="7">
    <source>
        <dbReference type="EMBL" id="RMY89984.1"/>
    </source>
</evidence>
<dbReference type="AlphaFoldDB" id="A0A3M7FNQ4"/>
<dbReference type="Gene3D" id="3.30.450.20">
    <property type="entry name" value="PAS domain"/>
    <property type="match status" value="1"/>
</dbReference>
<dbReference type="EMBL" id="QWIR01000057">
    <property type="protein sequence ID" value="RMY89984.1"/>
    <property type="molecule type" value="Genomic_DNA"/>
</dbReference>
<dbReference type="InterPro" id="IPR036305">
    <property type="entry name" value="RGS_sf"/>
</dbReference>
<gene>
    <name evidence="7" type="ORF">D0861_03900</name>
</gene>
<name>A0A3M7FNQ4_HORWE</name>
<keyword evidence="1" id="KW-0285">Flavoprotein</keyword>
<dbReference type="Proteomes" id="UP000268823">
    <property type="component" value="Unassembled WGS sequence"/>
</dbReference>
<sequence>MASRPTPQSADETMDAHAFPHEGSDRSQLIPQQSPGAERPSNSDFVNYTIGSMLDDTQLLDIPAPSGPARSPATNEDALLLPRPTMGRTRTSSTAADSCDTGSRSPLSANAYSSLLPSATSMTSISRGAQSSMSQGVKMPEFFGFTVFQTAMCNPTIAHQLLKFSEACLCGENMDFLARVSKYHLLVGEISKSITAIQKDFLTPASPHQVNLSEQLEARINFEIKQCLSNTIPAIGSIFSDAEDEIERLVYTDVYPRFVRHQMSLSAAKALGGNSKAYAGLGDCFILTDPNKADGPIVYASDGFVSVTGYSRNEVIPRNCRFLQGRQTDRAAIGRLKAALEKRKEHVELLLNHKKSGEPFWNLLYVAPLFDSNGKLVFFLGGQINCSTTVHNASDVLRVLGQAEDGQRAPAGTDRRSITSVPSNLKSSLLTTLRGVRAKTKVQEELPGMEDELLSRIGQQDLTTQMRTFYTAYSNFLIINYSTFLITFFSQGITELLFPIKTRSNSSSNVGVDIFKFLSNHSSASVSRDFKTGVREALKAGRAISLEMKLCAKPYMGLESFVLHWTPLKDEAGVVNTDKMLLFAAPRLMRGGVSLAMNEAAL</sequence>